<reference evidence="7 8" key="1">
    <citation type="submission" date="2023-10" db="EMBL/GenBank/DDBJ databases">
        <title>Veillonella sp. nov., isolated from a pig farm feces dump.</title>
        <authorList>
            <person name="Chang Y.-H."/>
        </authorList>
    </citation>
    <scope>NUCLEOTIDE SEQUENCE [LARGE SCALE GENOMIC DNA]</scope>
    <source>
        <strain evidence="7 8">YH-vei2233</strain>
    </source>
</reference>
<keyword evidence="4 5" id="KW-0472">Membrane</keyword>
<feature type="transmembrane region" description="Helical" evidence="5">
    <location>
        <begin position="87"/>
        <end position="106"/>
    </location>
</feature>
<dbReference type="GO" id="GO:0016874">
    <property type="term" value="F:ligase activity"/>
    <property type="evidence" value="ECO:0007669"/>
    <property type="project" value="UniProtKB-KW"/>
</dbReference>
<name>A0ABU3Z9G8_9FIRM</name>
<dbReference type="RefSeq" id="WP_295188300.1">
    <property type="nucleotide sequence ID" value="NZ_JAWJZA010000006.1"/>
</dbReference>
<dbReference type="EMBL" id="JAWJZB010000007">
    <property type="protein sequence ID" value="MDV5088560.1"/>
    <property type="molecule type" value="Genomic_DNA"/>
</dbReference>
<dbReference type="InterPro" id="IPR007016">
    <property type="entry name" value="O-antigen_ligase-rel_domated"/>
</dbReference>
<keyword evidence="8" id="KW-1185">Reference proteome</keyword>
<feature type="transmembrane region" description="Helical" evidence="5">
    <location>
        <begin position="203"/>
        <end position="234"/>
    </location>
</feature>
<gene>
    <name evidence="7" type="ORF">RVY80_06865</name>
</gene>
<feature type="transmembrane region" description="Helical" evidence="5">
    <location>
        <begin position="172"/>
        <end position="191"/>
    </location>
</feature>
<evidence type="ECO:0000256" key="2">
    <source>
        <dbReference type="ARBA" id="ARBA00022692"/>
    </source>
</evidence>
<feature type="transmembrane region" description="Helical" evidence="5">
    <location>
        <begin position="61"/>
        <end position="81"/>
    </location>
</feature>
<evidence type="ECO:0000256" key="4">
    <source>
        <dbReference type="ARBA" id="ARBA00023136"/>
    </source>
</evidence>
<keyword evidence="2 5" id="KW-0812">Transmembrane</keyword>
<dbReference type="Pfam" id="PF04932">
    <property type="entry name" value="Wzy_C"/>
    <property type="match status" value="1"/>
</dbReference>
<protein>
    <submittedName>
        <fullName evidence="7">O-antigen ligase family protein</fullName>
    </submittedName>
</protein>
<evidence type="ECO:0000259" key="6">
    <source>
        <dbReference type="Pfam" id="PF04932"/>
    </source>
</evidence>
<accession>A0ABU3Z9G8</accession>
<dbReference type="InterPro" id="IPR051533">
    <property type="entry name" value="WaaL-like"/>
</dbReference>
<proteinExistence type="predicted"/>
<dbReference type="PANTHER" id="PTHR37422">
    <property type="entry name" value="TEICHURONIC ACID BIOSYNTHESIS PROTEIN TUAE"/>
    <property type="match status" value="1"/>
</dbReference>
<evidence type="ECO:0000256" key="5">
    <source>
        <dbReference type="SAM" id="Phobius"/>
    </source>
</evidence>
<feature type="domain" description="O-antigen ligase-related" evidence="6">
    <location>
        <begin position="205"/>
        <end position="341"/>
    </location>
</feature>
<comment type="subcellular location">
    <subcellularLocation>
        <location evidence="1">Membrane</location>
        <topology evidence="1">Multi-pass membrane protein</topology>
    </subcellularLocation>
</comment>
<feature type="transmembrane region" description="Helical" evidence="5">
    <location>
        <begin position="284"/>
        <end position="304"/>
    </location>
</feature>
<evidence type="ECO:0000313" key="7">
    <source>
        <dbReference type="EMBL" id="MDV5088560.1"/>
    </source>
</evidence>
<keyword evidence="3 5" id="KW-1133">Transmembrane helix</keyword>
<organism evidence="7 8">
    <name type="scientific">Veillonella absiana</name>
    <dbReference type="NCBI Taxonomy" id="3079305"/>
    <lineage>
        <taxon>Bacteria</taxon>
        <taxon>Bacillati</taxon>
        <taxon>Bacillota</taxon>
        <taxon>Negativicutes</taxon>
        <taxon>Veillonellales</taxon>
        <taxon>Veillonellaceae</taxon>
        <taxon>Veillonella</taxon>
    </lineage>
</organism>
<feature type="transmembrane region" description="Helical" evidence="5">
    <location>
        <begin position="385"/>
        <end position="404"/>
    </location>
</feature>
<dbReference type="Proteomes" id="UP001272515">
    <property type="component" value="Unassembled WGS sequence"/>
</dbReference>
<dbReference type="PANTHER" id="PTHR37422:SF13">
    <property type="entry name" value="LIPOPOLYSACCHARIDE BIOSYNTHESIS PROTEIN PA4999-RELATED"/>
    <property type="match status" value="1"/>
</dbReference>
<evidence type="ECO:0000313" key="8">
    <source>
        <dbReference type="Proteomes" id="UP001272515"/>
    </source>
</evidence>
<feature type="transmembrane region" description="Helical" evidence="5">
    <location>
        <begin position="118"/>
        <end position="139"/>
    </location>
</feature>
<evidence type="ECO:0000256" key="3">
    <source>
        <dbReference type="ARBA" id="ARBA00022989"/>
    </source>
</evidence>
<evidence type="ECO:0000256" key="1">
    <source>
        <dbReference type="ARBA" id="ARBA00004141"/>
    </source>
</evidence>
<feature type="transmembrane region" description="Helical" evidence="5">
    <location>
        <begin position="324"/>
        <end position="350"/>
    </location>
</feature>
<comment type="caution">
    <text evidence="7">The sequence shown here is derived from an EMBL/GenBank/DDBJ whole genome shotgun (WGS) entry which is preliminary data.</text>
</comment>
<feature type="transmembrane region" description="Helical" evidence="5">
    <location>
        <begin position="240"/>
        <end position="263"/>
    </location>
</feature>
<feature type="transmembrane region" description="Helical" evidence="5">
    <location>
        <begin position="21"/>
        <end position="49"/>
    </location>
</feature>
<keyword evidence="7" id="KW-0436">Ligase</keyword>
<sequence>MDHHSPLLVTDKGIRPYIEKLIYGVALFMPLEPLVGDILLWSAIVLSLYDQGRQHLIKRPTGWLSCTVVAYVLWVGVSSVISEHRDWSLVGWLYQVVACGGIYYLMRTYMSEYWQWRIFLQFFLGSALLVCVIGVYQYVFVPNVHMHEWVDAKQFPKLMRRMSSTLQNPNLLGAYLLMVLSVAGSYVLTYFKAKRYEEVYKILPVAIVVFLVMLLTYSRGIWVSFAAMVLYWGIVVERRLLWSLLGIPIVLYFYQGEIAGRLWSLFHGQDTSVALRWALWDSTTYIIAEHPIFGIGWNTFWLVYPDYNYFIQAPVILMYHAHNLYLNMLAEIGIPGFILFMTVIIGHAVAALRLDGDGFRKSAQIGVGTLVVAILVSGLSDFELYSHQVAVVFWQLLGWVGAFMKVNEKSHK</sequence>